<comment type="subcellular location">
    <subcellularLocation>
        <location evidence="1 8">Endoplasmic reticulum membrane</location>
        <topology evidence="1 8">Multi-pass membrane protein</topology>
    </subcellularLocation>
</comment>
<gene>
    <name evidence="10" type="primary">FITM2</name>
    <name evidence="8" type="synonym">FIT2B</name>
    <name evidence="8" type="synonym">SCS3</name>
    <name evidence="10" type="ORF">ATNIH1004_008914</name>
</gene>
<protein>
    <recommendedName>
        <fullName evidence="8">Acyl-coenzyme A diphosphatase SCS3</fullName>
        <ecNumber evidence="8">3.6.1.-</ecNumber>
    </recommendedName>
    <alternativeName>
        <fullName evidence="8">FIT family protein SCS3</fullName>
    </alternativeName>
</protein>
<accession>A0A5M9MQ31</accession>
<comment type="catalytic activity">
    <reaction evidence="8">
        <text>(5Z,8Z,11Z,14Z)-eicosatetraenoyl-CoA + H2O = S-(5Z,8Z,11Z,14Z-eicosatetraenoyl)-4'-phosphopantetheine + adenosine 3',5'-bisphosphate + 2 H(+)</text>
        <dbReference type="Rhea" id="RHEA:65568"/>
        <dbReference type="ChEBI" id="CHEBI:15377"/>
        <dbReference type="ChEBI" id="CHEBI:15378"/>
        <dbReference type="ChEBI" id="CHEBI:57368"/>
        <dbReference type="ChEBI" id="CHEBI:58343"/>
        <dbReference type="ChEBI" id="CHEBI:156554"/>
    </reaction>
</comment>
<dbReference type="EMBL" id="QUQM01000006">
    <property type="protein sequence ID" value="KAA8644707.1"/>
    <property type="molecule type" value="Genomic_DNA"/>
</dbReference>
<dbReference type="RefSeq" id="XP_033424068.1">
    <property type="nucleotide sequence ID" value="XM_033573516.1"/>
</dbReference>
<evidence type="ECO:0000313" key="10">
    <source>
        <dbReference type="EMBL" id="KAA8644707.1"/>
    </source>
</evidence>
<comment type="catalytic activity">
    <reaction evidence="8">
        <text>(9Z)-octadecenoyl-CoA + H2O = S-(9Z-octadecenoyl)-4'-phosphopantetheine + adenosine 3',5'-bisphosphate + 2 H(+)</text>
        <dbReference type="Rhea" id="RHEA:65564"/>
        <dbReference type="ChEBI" id="CHEBI:15377"/>
        <dbReference type="ChEBI" id="CHEBI:15378"/>
        <dbReference type="ChEBI" id="CHEBI:57387"/>
        <dbReference type="ChEBI" id="CHEBI:58343"/>
        <dbReference type="ChEBI" id="CHEBI:156553"/>
    </reaction>
</comment>
<evidence type="ECO:0000256" key="9">
    <source>
        <dbReference type="SAM" id="Phobius"/>
    </source>
</evidence>
<keyword evidence="7 8" id="KW-0472">Membrane</keyword>
<keyword evidence="6" id="KW-0443">Lipid metabolism</keyword>
<sequence length="275" mass="30113">MQPPATALLIYPVTLVVGSLFSVLSPTAQGSRDHALYGTAGGPLTPATPVNYFARKDNVFNLYFVKVGWLWTTLAFAVVLLSLDAYRTPSSQRLRRMGQATARYALATLVWYLTTQWCFGPAIIDRSFVVTGGRCEHMVPSVGGSGSNHDDDDPFGFHSLFTAAACKSAGGAWRGGHDVSGHVFMLVLTTSMLGFETVGALGAGDEESGRRKWSVRFVSVVAALSWWMLLMTAIWFHTWFEKFNGLLIALGTVYTIYILPRRVIPWRNVVGIPGL</sequence>
<comment type="caution">
    <text evidence="10">The sequence shown here is derived from an EMBL/GenBank/DDBJ whole genome shotgun (WGS) entry which is preliminary data.</text>
</comment>
<comment type="catalytic activity">
    <reaction evidence="8">
        <text>an acyl-CoA + H2O = an acyl-4'-phosphopantetheine + adenosine 3',5'-bisphosphate + 2 H(+)</text>
        <dbReference type="Rhea" id="RHEA:50044"/>
        <dbReference type="ChEBI" id="CHEBI:15377"/>
        <dbReference type="ChEBI" id="CHEBI:15378"/>
        <dbReference type="ChEBI" id="CHEBI:58342"/>
        <dbReference type="ChEBI" id="CHEBI:58343"/>
        <dbReference type="ChEBI" id="CHEBI:132023"/>
    </reaction>
</comment>
<feature type="transmembrane region" description="Helical" evidence="9">
    <location>
        <begin position="215"/>
        <end position="237"/>
    </location>
</feature>
<name>A0A5M9MQ31_9EURO</name>
<dbReference type="GO" id="GO:0010945">
    <property type="term" value="F:coenzyme A diphosphatase activity"/>
    <property type="evidence" value="ECO:0007669"/>
    <property type="project" value="InterPro"/>
</dbReference>
<evidence type="ECO:0000256" key="6">
    <source>
        <dbReference type="ARBA" id="ARBA00023098"/>
    </source>
</evidence>
<reference evidence="10 11" key="1">
    <citation type="submission" date="2019-08" db="EMBL/GenBank/DDBJ databases">
        <title>The genome sequence of a newly discovered highly antifungal drug resistant Aspergillus species, Aspergillus tanneri NIH 1004.</title>
        <authorList>
            <person name="Mounaud S."/>
            <person name="Singh I."/>
            <person name="Joardar V."/>
            <person name="Pakala S."/>
            <person name="Pakala S."/>
            <person name="Venepally P."/>
            <person name="Chung J.K."/>
            <person name="Losada L."/>
            <person name="Nierman W.C."/>
        </authorList>
    </citation>
    <scope>NUCLEOTIDE SEQUENCE [LARGE SCALE GENOMIC DNA]</scope>
    <source>
        <strain evidence="10 11">NIH1004</strain>
    </source>
</reference>
<dbReference type="GO" id="GO:0005789">
    <property type="term" value="C:endoplasmic reticulum membrane"/>
    <property type="evidence" value="ECO:0007669"/>
    <property type="project" value="UniProtKB-SubCell"/>
</dbReference>
<keyword evidence="8" id="KW-0594">Phospholipid biosynthesis</keyword>
<feature type="transmembrane region" description="Helical" evidence="9">
    <location>
        <begin position="60"/>
        <end position="83"/>
    </location>
</feature>
<feature type="transmembrane region" description="Helical" evidence="9">
    <location>
        <begin position="6"/>
        <end position="24"/>
    </location>
</feature>
<dbReference type="Proteomes" id="UP000324241">
    <property type="component" value="Unassembled WGS sequence"/>
</dbReference>
<feature type="active site" evidence="8">
    <location>
        <position position="182"/>
    </location>
</feature>
<feature type="active site" evidence="8">
    <location>
        <position position="237"/>
    </location>
</feature>
<feature type="transmembrane region" description="Helical" evidence="9">
    <location>
        <begin position="183"/>
        <end position="203"/>
    </location>
</feature>
<keyword evidence="5 8" id="KW-1133">Transmembrane helix</keyword>
<keyword evidence="8" id="KW-0444">Lipid biosynthesis</keyword>
<evidence type="ECO:0000313" key="11">
    <source>
        <dbReference type="Proteomes" id="UP000324241"/>
    </source>
</evidence>
<evidence type="ECO:0000256" key="3">
    <source>
        <dbReference type="ARBA" id="ARBA00022801"/>
    </source>
</evidence>
<keyword evidence="4 8" id="KW-0256">Endoplasmic reticulum</keyword>
<evidence type="ECO:0000256" key="7">
    <source>
        <dbReference type="ARBA" id="ARBA00023136"/>
    </source>
</evidence>
<dbReference type="EC" id="3.6.1.-" evidence="8"/>
<keyword evidence="3 8" id="KW-0378">Hydrolase</keyword>
<dbReference type="HAMAP" id="MF_03231">
    <property type="entry name" value="SCS3"/>
    <property type="match status" value="1"/>
</dbReference>
<dbReference type="VEuPathDB" id="FungiDB:EYZ11_003500"/>
<dbReference type="GO" id="GO:0140042">
    <property type="term" value="P:lipid droplet formation"/>
    <property type="evidence" value="ECO:0007669"/>
    <property type="project" value="UniProtKB-UniRule"/>
</dbReference>
<dbReference type="PANTHER" id="PTHR23129:SF0">
    <property type="entry name" value="ACYL-COENZYME A DIPHOSPHATASE FITM2"/>
    <property type="match status" value="1"/>
</dbReference>
<comment type="function">
    <text evidence="8">Fatty acyl-coenzyme A (CoA) diphosphatase that hydrolyzes fatty acyl-CoA to yield acyl-4'-phosphopantetheine and adenosine 3',5'-bisphosphate. Preferentially hydrolyzes unsaturated long-chain acyl-CoA substrates in the endoplasmic reticulum (ER) lumen. This catalytic activity is required for maintaining ER structure and for lipid droplets (LDs) biogenesis, which are lipid storage organelles involved in maintaining lipid and energy homeostasis. May directly bind to diacylglycerol (DAGs) and triacylglycerol, which is also important for LD biogenesis. May support directional budding of nacent LDs from the ER into the cytosol by reducing DAG levels at sites of LD formation. May play a role in the regulation of cell morphology and cytoskeletal organization. Involved in phospholipid biosynthesis.</text>
</comment>
<keyword evidence="8" id="KW-1208">Phospholipid metabolism</keyword>
<evidence type="ECO:0000256" key="2">
    <source>
        <dbReference type="ARBA" id="ARBA00022692"/>
    </source>
</evidence>
<dbReference type="GO" id="GO:0008654">
    <property type="term" value="P:phospholipid biosynthetic process"/>
    <property type="evidence" value="ECO:0007669"/>
    <property type="project" value="UniProtKB-KW"/>
</dbReference>
<evidence type="ECO:0000256" key="5">
    <source>
        <dbReference type="ARBA" id="ARBA00022989"/>
    </source>
</evidence>
<dbReference type="GeneID" id="54331616"/>
<keyword evidence="2 8" id="KW-0812">Transmembrane</keyword>
<dbReference type="PANTHER" id="PTHR23129">
    <property type="entry name" value="ACYL-COENZYME A DIPHOSPHATASE FITM2"/>
    <property type="match status" value="1"/>
</dbReference>
<comment type="similarity">
    <text evidence="8">Belongs to the FIT family. Fungal FIT2B/SCS3 subfamily.</text>
</comment>
<organism evidence="10 11">
    <name type="scientific">Aspergillus tanneri</name>
    <dbReference type="NCBI Taxonomy" id="1220188"/>
    <lineage>
        <taxon>Eukaryota</taxon>
        <taxon>Fungi</taxon>
        <taxon>Dikarya</taxon>
        <taxon>Ascomycota</taxon>
        <taxon>Pezizomycotina</taxon>
        <taxon>Eurotiomycetes</taxon>
        <taxon>Eurotiomycetidae</taxon>
        <taxon>Eurotiales</taxon>
        <taxon>Aspergillaceae</taxon>
        <taxon>Aspergillus</taxon>
        <taxon>Aspergillus subgen. Circumdati</taxon>
    </lineage>
</organism>
<evidence type="ECO:0000256" key="1">
    <source>
        <dbReference type="ARBA" id="ARBA00004477"/>
    </source>
</evidence>
<dbReference type="InterPro" id="IPR046400">
    <property type="entry name" value="SCS3"/>
</dbReference>
<dbReference type="OrthoDB" id="5579088at2759"/>
<evidence type="ECO:0000256" key="8">
    <source>
        <dbReference type="HAMAP-Rule" id="MF_03231"/>
    </source>
</evidence>
<proteinExistence type="inferred from homology"/>
<dbReference type="InterPro" id="IPR019388">
    <property type="entry name" value="FIT"/>
</dbReference>
<comment type="catalytic activity">
    <reaction evidence="8">
        <text>hexadecanoyl-CoA + H2O = S-hexadecanoyl-4'-phosphopantetheine + adenosine 3',5'-bisphosphate + 2 H(+)</text>
        <dbReference type="Rhea" id="RHEA:50032"/>
        <dbReference type="ChEBI" id="CHEBI:15377"/>
        <dbReference type="ChEBI" id="CHEBI:15378"/>
        <dbReference type="ChEBI" id="CHEBI:57379"/>
        <dbReference type="ChEBI" id="CHEBI:58343"/>
        <dbReference type="ChEBI" id="CHEBI:132018"/>
    </reaction>
</comment>
<evidence type="ECO:0000256" key="4">
    <source>
        <dbReference type="ARBA" id="ARBA00022824"/>
    </source>
</evidence>
<dbReference type="AlphaFoldDB" id="A0A5M9MQ31"/>
<feature type="transmembrane region" description="Helical" evidence="9">
    <location>
        <begin position="243"/>
        <end position="259"/>
    </location>
</feature>
<dbReference type="Pfam" id="PF10261">
    <property type="entry name" value="FIT"/>
    <property type="match status" value="2"/>
</dbReference>
<feature type="transmembrane region" description="Helical" evidence="9">
    <location>
        <begin position="104"/>
        <end position="124"/>
    </location>
</feature>